<dbReference type="EMBL" id="JACHVS010000002">
    <property type="protein sequence ID" value="MBB2996980.1"/>
    <property type="molecule type" value="Genomic_DNA"/>
</dbReference>
<accession>A0A839QMI9</accession>
<evidence type="ECO:0000256" key="1">
    <source>
        <dbReference type="SAM" id="MobiDB-lite"/>
    </source>
</evidence>
<evidence type="ECO:0000313" key="3">
    <source>
        <dbReference type="Proteomes" id="UP000523000"/>
    </source>
</evidence>
<dbReference type="AlphaFoldDB" id="A0A839QMI9"/>
<dbReference type="Proteomes" id="UP000523000">
    <property type="component" value="Unassembled WGS sequence"/>
</dbReference>
<sequence length="39" mass="4185">MPLVHELVVFELLAKVSSDPVPGQGAGASANLMLPRRRK</sequence>
<comment type="caution">
    <text evidence="2">The sequence shown here is derived from an EMBL/GenBank/DDBJ whole genome shotgun (WGS) entry which is preliminary data.</text>
</comment>
<keyword evidence="3" id="KW-1185">Reference proteome</keyword>
<proteinExistence type="predicted"/>
<evidence type="ECO:0000313" key="2">
    <source>
        <dbReference type="EMBL" id="MBB2996980.1"/>
    </source>
</evidence>
<gene>
    <name evidence="2" type="ORF">E9229_003227</name>
</gene>
<organism evidence="2 3">
    <name type="scientific">Paeniglutamicibacter cryotolerans</name>
    <dbReference type="NCBI Taxonomy" id="670079"/>
    <lineage>
        <taxon>Bacteria</taxon>
        <taxon>Bacillati</taxon>
        <taxon>Actinomycetota</taxon>
        <taxon>Actinomycetes</taxon>
        <taxon>Micrococcales</taxon>
        <taxon>Micrococcaceae</taxon>
        <taxon>Paeniglutamicibacter</taxon>
    </lineage>
</organism>
<reference evidence="2 3" key="1">
    <citation type="submission" date="2020-08" db="EMBL/GenBank/DDBJ databases">
        <title>Sequencing the genomes of 1000 actinobacteria strains.</title>
        <authorList>
            <person name="Klenk H.-P."/>
        </authorList>
    </citation>
    <scope>NUCLEOTIDE SEQUENCE [LARGE SCALE GENOMIC DNA]</scope>
    <source>
        <strain evidence="2 3">DSM 22826</strain>
    </source>
</reference>
<feature type="region of interest" description="Disordered" evidence="1">
    <location>
        <begin position="18"/>
        <end position="39"/>
    </location>
</feature>
<name>A0A839QMI9_9MICC</name>
<protein>
    <submittedName>
        <fullName evidence="2">Uncharacterized protein</fullName>
    </submittedName>
</protein>